<keyword evidence="2" id="KW-1185">Reference proteome</keyword>
<dbReference type="EMBL" id="CAJVPV010001714">
    <property type="protein sequence ID" value="CAG8506029.1"/>
    <property type="molecule type" value="Genomic_DNA"/>
</dbReference>
<organism evidence="1 2">
    <name type="scientific">Acaulospora morrowiae</name>
    <dbReference type="NCBI Taxonomy" id="94023"/>
    <lineage>
        <taxon>Eukaryota</taxon>
        <taxon>Fungi</taxon>
        <taxon>Fungi incertae sedis</taxon>
        <taxon>Mucoromycota</taxon>
        <taxon>Glomeromycotina</taxon>
        <taxon>Glomeromycetes</taxon>
        <taxon>Diversisporales</taxon>
        <taxon>Acaulosporaceae</taxon>
        <taxon>Acaulospora</taxon>
    </lineage>
</organism>
<reference evidence="1" key="1">
    <citation type="submission" date="2021-06" db="EMBL/GenBank/DDBJ databases">
        <authorList>
            <person name="Kallberg Y."/>
            <person name="Tangrot J."/>
            <person name="Rosling A."/>
        </authorList>
    </citation>
    <scope>NUCLEOTIDE SEQUENCE</scope>
    <source>
        <strain evidence="1">CL551</strain>
    </source>
</reference>
<dbReference type="Proteomes" id="UP000789342">
    <property type="component" value="Unassembled WGS sequence"/>
</dbReference>
<proteinExistence type="predicted"/>
<evidence type="ECO:0000313" key="1">
    <source>
        <dbReference type="EMBL" id="CAG8506029.1"/>
    </source>
</evidence>
<gene>
    <name evidence="1" type="ORF">AMORRO_LOCUS3490</name>
</gene>
<dbReference type="AlphaFoldDB" id="A0A9N8ZS33"/>
<name>A0A9N8ZS33_9GLOM</name>
<comment type="caution">
    <text evidence="1">The sequence shown here is derived from an EMBL/GenBank/DDBJ whole genome shotgun (WGS) entry which is preliminary data.</text>
</comment>
<accession>A0A9N8ZS33</accession>
<sequence>MDSSAIHNKWVEDAIRSRYVTEFDHHSFGEIKIISTTPLTDIKKAYQIGFDRNVVLKYLKEEQYKVEDEYHKNFLREVSYCFLTIKELAKIHL</sequence>
<evidence type="ECO:0000313" key="2">
    <source>
        <dbReference type="Proteomes" id="UP000789342"/>
    </source>
</evidence>
<protein>
    <submittedName>
        <fullName evidence="1">15677_t:CDS:1</fullName>
    </submittedName>
</protein>